<keyword evidence="11" id="KW-1185">Reference proteome</keyword>
<evidence type="ECO:0000256" key="7">
    <source>
        <dbReference type="RuleBase" id="RU003346"/>
    </source>
</evidence>
<dbReference type="PANTHER" id="PTHR48022">
    <property type="entry name" value="PLASTIDIC GLUCOSE TRANSPORTER 4"/>
    <property type="match status" value="1"/>
</dbReference>
<dbReference type="PANTHER" id="PTHR48022:SF11">
    <property type="entry name" value="MONOSACCHARIDE TRANSPORTER (HXT8), PUTATIVE (AFU_ORTHOLOGUE AFUA_2G08120)-RELATED"/>
    <property type="match status" value="1"/>
</dbReference>
<keyword evidence="4 8" id="KW-0812">Transmembrane</keyword>
<evidence type="ECO:0000256" key="2">
    <source>
        <dbReference type="ARBA" id="ARBA00010992"/>
    </source>
</evidence>
<dbReference type="Proteomes" id="UP000054466">
    <property type="component" value="Unassembled WGS sequence"/>
</dbReference>
<dbReference type="VEuPathDB" id="FungiDB:PV07_04773"/>
<name>A0A0D2CFA5_9EURO</name>
<dbReference type="GeneID" id="27343967"/>
<dbReference type="InterPro" id="IPR005828">
    <property type="entry name" value="MFS_sugar_transport-like"/>
</dbReference>
<dbReference type="Pfam" id="PF00083">
    <property type="entry name" value="Sugar_tr"/>
    <property type="match status" value="1"/>
</dbReference>
<comment type="subcellular location">
    <subcellularLocation>
        <location evidence="1">Membrane</location>
        <topology evidence="1">Multi-pass membrane protein</topology>
    </subcellularLocation>
</comment>
<sequence length="497" mass="54285">MELSPSLVRLFIVLFVALGSLTYGYCASIIATTLGQPSFISYFDLDTRSNATDLTGAINGLFQAGGLFGALSCIKSADWLGRRKAILAAAIVTIIGGALQAGSVDIGMYIVMRFVTGFGIGALVTLVPLYQSEISPPRIRGWLVGMHGVLICVGYAVASWVGFGFYFVNASGAQWRIPLAIQCFPPLFLSLGVLFLPESPRWLLDHDRVEDAFKSFKAVRAETTDSILDDEAAIHAEFNLLQGQILHEKLEALSLMDLFRNPHMRKRCIVGFLTLFGAQGTATLVINNYGPSLYASLGFDTVNTLLIQAGWITVCPVGNWINALVVDKVGRTRLLMFGFAGCVIALIGECVTVDVFQRTGHRSAASAAVFFLFLHIGFFSVSCDATSYIYASEIFPTPVRAKGLAISVSGLFVATIIFLQCAPEAFANIGWKYYIVFIVITTIIFFVVWFWFPETKGRSLEDIGELFGDSIEPAQLDDKVHEENVEEVHPGAGHEKY</sequence>
<dbReference type="InterPro" id="IPR020846">
    <property type="entry name" value="MFS_dom"/>
</dbReference>
<gene>
    <name evidence="10" type="ORF">PV07_04773</name>
</gene>
<organism evidence="10 11">
    <name type="scientific">Cladophialophora immunda</name>
    <dbReference type="NCBI Taxonomy" id="569365"/>
    <lineage>
        <taxon>Eukaryota</taxon>
        <taxon>Fungi</taxon>
        <taxon>Dikarya</taxon>
        <taxon>Ascomycota</taxon>
        <taxon>Pezizomycotina</taxon>
        <taxon>Eurotiomycetes</taxon>
        <taxon>Chaetothyriomycetidae</taxon>
        <taxon>Chaetothyriales</taxon>
        <taxon>Herpotrichiellaceae</taxon>
        <taxon>Cladophialophora</taxon>
    </lineage>
</organism>
<feature type="transmembrane region" description="Helical" evidence="8">
    <location>
        <begin position="110"/>
        <end position="130"/>
    </location>
</feature>
<dbReference type="OrthoDB" id="6612291at2759"/>
<keyword evidence="6 8" id="KW-0472">Membrane</keyword>
<dbReference type="FunFam" id="1.20.1250.20:FF:000134">
    <property type="entry name" value="MFS sugar transporter protein"/>
    <property type="match status" value="1"/>
</dbReference>
<feature type="transmembrane region" description="Helical" evidence="8">
    <location>
        <begin position="433"/>
        <end position="452"/>
    </location>
</feature>
<feature type="transmembrane region" description="Helical" evidence="8">
    <location>
        <begin position="142"/>
        <end position="167"/>
    </location>
</feature>
<evidence type="ECO:0000256" key="4">
    <source>
        <dbReference type="ARBA" id="ARBA00022692"/>
    </source>
</evidence>
<dbReference type="NCBIfam" id="TIGR00879">
    <property type="entry name" value="SP"/>
    <property type="match status" value="1"/>
</dbReference>
<proteinExistence type="inferred from homology"/>
<evidence type="ECO:0000313" key="11">
    <source>
        <dbReference type="Proteomes" id="UP000054466"/>
    </source>
</evidence>
<dbReference type="InterPro" id="IPR036259">
    <property type="entry name" value="MFS_trans_sf"/>
</dbReference>
<dbReference type="GO" id="GO:0005351">
    <property type="term" value="F:carbohydrate:proton symporter activity"/>
    <property type="evidence" value="ECO:0007669"/>
    <property type="project" value="TreeGrafter"/>
</dbReference>
<evidence type="ECO:0000256" key="5">
    <source>
        <dbReference type="ARBA" id="ARBA00022989"/>
    </source>
</evidence>
<dbReference type="RefSeq" id="XP_016249136.1">
    <property type="nucleotide sequence ID" value="XM_016391617.1"/>
</dbReference>
<feature type="transmembrane region" description="Helical" evidence="8">
    <location>
        <begin position="7"/>
        <end position="34"/>
    </location>
</feature>
<feature type="transmembrane region" description="Helical" evidence="8">
    <location>
        <begin position="403"/>
        <end position="421"/>
    </location>
</feature>
<feature type="transmembrane region" description="Helical" evidence="8">
    <location>
        <begin position="334"/>
        <end position="356"/>
    </location>
</feature>
<feature type="transmembrane region" description="Helical" evidence="8">
    <location>
        <begin position="86"/>
        <end position="104"/>
    </location>
</feature>
<evidence type="ECO:0000259" key="9">
    <source>
        <dbReference type="PROSITE" id="PS50850"/>
    </source>
</evidence>
<evidence type="ECO:0000256" key="8">
    <source>
        <dbReference type="SAM" id="Phobius"/>
    </source>
</evidence>
<feature type="domain" description="Major facilitator superfamily (MFS) profile" evidence="9">
    <location>
        <begin position="12"/>
        <end position="456"/>
    </location>
</feature>
<evidence type="ECO:0000256" key="1">
    <source>
        <dbReference type="ARBA" id="ARBA00004141"/>
    </source>
</evidence>
<dbReference type="InterPro" id="IPR005829">
    <property type="entry name" value="Sugar_transporter_CS"/>
</dbReference>
<feature type="transmembrane region" description="Helical" evidence="8">
    <location>
        <begin position="54"/>
        <end position="74"/>
    </location>
</feature>
<dbReference type="PRINTS" id="PR00171">
    <property type="entry name" value="SUGRTRNSPORT"/>
</dbReference>
<dbReference type="GO" id="GO:0016020">
    <property type="term" value="C:membrane"/>
    <property type="evidence" value="ECO:0007669"/>
    <property type="project" value="UniProtKB-SubCell"/>
</dbReference>
<keyword evidence="3 7" id="KW-0813">Transport</keyword>
<dbReference type="AlphaFoldDB" id="A0A0D2CFA5"/>
<keyword evidence="5 8" id="KW-1133">Transmembrane helix</keyword>
<dbReference type="HOGENOM" id="CLU_001265_30_13_1"/>
<evidence type="ECO:0000256" key="6">
    <source>
        <dbReference type="ARBA" id="ARBA00023136"/>
    </source>
</evidence>
<dbReference type="EMBL" id="KN847042">
    <property type="protein sequence ID" value="KIW28920.1"/>
    <property type="molecule type" value="Genomic_DNA"/>
</dbReference>
<feature type="transmembrane region" description="Helical" evidence="8">
    <location>
        <begin position="179"/>
        <end position="196"/>
    </location>
</feature>
<feature type="transmembrane region" description="Helical" evidence="8">
    <location>
        <begin position="268"/>
        <end position="286"/>
    </location>
</feature>
<protein>
    <recommendedName>
        <fullName evidence="9">Major facilitator superfamily (MFS) profile domain-containing protein</fullName>
    </recommendedName>
</protein>
<dbReference type="PROSITE" id="PS50850">
    <property type="entry name" value="MFS"/>
    <property type="match status" value="1"/>
</dbReference>
<dbReference type="InterPro" id="IPR050360">
    <property type="entry name" value="MFS_Sugar_Transporters"/>
</dbReference>
<accession>A0A0D2CFA5</accession>
<dbReference type="SUPFAM" id="SSF103473">
    <property type="entry name" value="MFS general substrate transporter"/>
    <property type="match status" value="1"/>
</dbReference>
<feature type="transmembrane region" description="Helical" evidence="8">
    <location>
        <begin position="368"/>
        <end position="391"/>
    </location>
</feature>
<dbReference type="Gene3D" id="1.20.1250.20">
    <property type="entry name" value="MFS general substrate transporter like domains"/>
    <property type="match status" value="1"/>
</dbReference>
<dbReference type="InterPro" id="IPR003663">
    <property type="entry name" value="Sugar/inositol_transpt"/>
</dbReference>
<evidence type="ECO:0000313" key="10">
    <source>
        <dbReference type="EMBL" id="KIW28920.1"/>
    </source>
</evidence>
<reference evidence="10 11" key="1">
    <citation type="submission" date="2015-01" db="EMBL/GenBank/DDBJ databases">
        <title>The Genome Sequence of Cladophialophora immunda CBS83496.</title>
        <authorList>
            <consortium name="The Broad Institute Genomics Platform"/>
            <person name="Cuomo C."/>
            <person name="de Hoog S."/>
            <person name="Gorbushina A."/>
            <person name="Stielow B."/>
            <person name="Teixiera M."/>
            <person name="Abouelleil A."/>
            <person name="Chapman S.B."/>
            <person name="Priest M."/>
            <person name="Young S.K."/>
            <person name="Wortman J."/>
            <person name="Nusbaum C."/>
            <person name="Birren B."/>
        </authorList>
    </citation>
    <scope>NUCLEOTIDE SEQUENCE [LARGE SCALE GENOMIC DNA]</scope>
    <source>
        <strain evidence="10 11">CBS 83496</strain>
    </source>
</reference>
<comment type="similarity">
    <text evidence="2 7">Belongs to the major facilitator superfamily. Sugar transporter (TC 2.A.1.1) family.</text>
</comment>
<evidence type="ECO:0000256" key="3">
    <source>
        <dbReference type="ARBA" id="ARBA00022448"/>
    </source>
</evidence>
<dbReference type="PROSITE" id="PS00217">
    <property type="entry name" value="SUGAR_TRANSPORT_2"/>
    <property type="match status" value="1"/>
</dbReference>